<proteinExistence type="predicted"/>
<dbReference type="Proteomes" id="UP001596380">
    <property type="component" value="Unassembled WGS sequence"/>
</dbReference>
<gene>
    <name evidence="2" type="ORF">ACFQKB_11740</name>
</gene>
<accession>A0ABW2CI98</accession>
<dbReference type="RefSeq" id="WP_160820957.1">
    <property type="nucleotide sequence ID" value="NZ_JBHSXE010000001.1"/>
</dbReference>
<evidence type="ECO:0000313" key="3">
    <source>
        <dbReference type="Proteomes" id="UP001596380"/>
    </source>
</evidence>
<dbReference type="InterPro" id="IPR036390">
    <property type="entry name" value="WH_DNA-bd_sf"/>
</dbReference>
<feature type="domain" description="HTH marR-type" evidence="1">
    <location>
        <begin position="43"/>
        <end position="89"/>
    </location>
</feature>
<organism evidence="2 3">
    <name type="scientific">Actinomadura yumaensis</name>
    <dbReference type="NCBI Taxonomy" id="111807"/>
    <lineage>
        <taxon>Bacteria</taxon>
        <taxon>Bacillati</taxon>
        <taxon>Actinomycetota</taxon>
        <taxon>Actinomycetes</taxon>
        <taxon>Streptosporangiales</taxon>
        <taxon>Thermomonosporaceae</taxon>
        <taxon>Actinomadura</taxon>
    </lineage>
</organism>
<name>A0ABW2CI98_9ACTN</name>
<dbReference type="InterPro" id="IPR000835">
    <property type="entry name" value="HTH_MarR-typ"/>
</dbReference>
<evidence type="ECO:0000259" key="1">
    <source>
        <dbReference type="Pfam" id="PF12802"/>
    </source>
</evidence>
<dbReference type="Pfam" id="PF12802">
    <property type="entry name" value="MarR_2"/>
    <property type="match status" value="1"/>
</dbReference>
<protein>
    <submittedName>
        <fullName evidence="2">MarR family transcriptional regulator</fullName>
    </submittedName>
</protein>
<dbReference type="EMBL" id="JBHSXS010000005">
    <property type="protein sequence ID" value="MFC6880433.1"/>
    <property type="molecule type" value="Genomic_DNA"/>
</dbReference>
<sequence length="139" mass="14892">MNVTELFLLGHRLQKIAEAAIPTEGVGEHPTSTRTVLIVAADVREHPGTTVTEIAKRTDLVQSQVSNCVARLRAAGAVVAEADPADRRRTLLRPCPEESPRAATVRDASVRPALAAVTEEVDEAIALMERLTVLLRGPA</sequence>
<reference evidence="3" key="1">
    <citation type="journal article" date="2019" name="Int. J. Syst. Evol. Microbiol.">
        <title>The Global Catalogue of Microorganisms (GCM) 10K type strain sequencing project: providing services to taxonomists for standard genome sequencing and annotation.</title>
        <authorList>
            <consortium name="The Broad Institute Genomics Platform"/>
            <consortium name="The Broad Institute Genome Sequencing Center for Infectious Disease"/>
            <person name="Wu L."/>
            <person name="Ma J."/>
        </authorList>
    </citation>
    <scope>NUCLEOTIDE SEQUENCE [LARGE SCALE GENOMIC DNA]</scope>
    <source>
        <strain evidence="3">JCM 3369</strain>
    </source>
</reference>
<keyword evidence="3" id="KW-1185">Reference proteome</keyword>
<dbReference type="SUPFAM" id="SSF46785">
    <property type="entry name" value="Winged helix' DNA-binding domain"/>
    <property type="match status" value="1"/>
</dbReference>
<dbReference type="InterPro" id="IPR036388">
    <property type="entry name" value="WH-like_DNA-bd_sf"/>
</dbReference>
<dbReference type="Gene3D" id="1.10.10.10">
    <property type="entry name" value="Winged helix-like DNA-binding domain superfamily/Winged helix DNA-binding domain"/>
    <property type="match status" value="1"/>
</dbReference>
<evidence type="ECO:0000313" key="2">
    <source>
        <dbReference type="EMBL" id="MFC6880433.1"/>
    </source>
</evidence>
<comment type="caution">
    <text evidence="2">The sequence shown here is derived from an EMBL/GenBank/DDBJ whole genome shotgun (WGS) entry which is preliminary data.</text>
</comment>